<keyword evidence="3" id="KW-0560">Oxidoreductase</keyword>
<dbReference type="InterPro" id="IPR013766">
    <property type="entry name" value="Thioredoxin_domain"/>
</dbReference>
<dbReference type="EMBL" id="UOFI01000007">
    <property type="protein sequence ID" value="VAW61082.1"/>
    <property type="molecule type" value="Genomic_DNA"/>
</dbReference>
<dbReference type="GO" id="GO:0016491">
    <property type="term" value="F:oxidoreductase activity"/>
    <property type="evidence" value="ECO:0007669"/>
    <property type="project" value="UniProtKB-KW"/>
</dbReference>
<evidence type="ECO:0000256" key="1">
    <source>
        <dbReference type="ARBA" id="ARBA00005791"/>
    </source>
</evidence>
<name>A0A3B0XCD1_9ZZZZ</name>
<reference evidence="7" key="1">
    <citation type="submission" date="2018-06" db="EMBL/GenBank/DDBJ databases">
        <authorList>
            <person name="Zhirakovskaya E."/>
        </authorList>
    </citation>
    <scope>NUCLEOTIDE SEQUENCE</scope>
</reference>
<evidence type="ECO:0000259" key="6">
    <source>
        <dbReference type="PROSITE" id="PS51352"/>
    </source>
</evidence>
<dbReference type="AlphaFoldDB" id="A0A3B0XCD1"/>
<dbReference type="InterPro" id="IPR036249">
    <property type="entry name" value="Thioredoxin-like_sf"/>
</dbReference>
<dbReference type="PANTHER" id="PTHR13887">
    <property type="entry name" value="GLUTATHIONE S-TRANSFERASE KAPPA"/>
    <property type="match status" value="1"/>
</dbReference>
<feature type="domain" description="Thioredoxin" evidence="6">
    <location>
        <begin position="50"/>
        <end position="253"/>
    </location>
</feature>
<gene>
    <name evidence="7" type="ORF">MNBD_GAMMA09-480</name>
</gene>
<keyword evidence="5" id="KW-0676">Redox-active center</keyword>
<dbReference type="InterPro" id="IPR012336">
    <property type="entry name" value="Thioredoxin-like_fold"/>
</dbReference>
<protein>
    <recommendedName>
        <fullName evidence="6">Thioredoxin domain-containing protein</fullName>
    </recommendedName>
</protein>
<dbReference type="Gene3D" id="3.40.30.10">
    <property type="entry name" value="Glutaredoxin"/>
    <property type="match status" value="1"/>
</dbReference>
<dbReference type="SUPFAM" id="SSF52833">
    <property type="entry name" value="Thioredoxin-like"/>
    <property type="match status" value="1"/>
</dbReference>
<sequence length="253" mass="28051">MNYLKLKKIFLFLITLTGLLAFNTVRASNQVNSISGEEASAILLELKQIRSVLERIEKKSLNSVQAGVPARPKITKISSINRPSLGSSDAPVTIVAISDYQCPYCKRFADTTMKDLKKDYIDTGKVRIVFKDYPLAFHAQAKKVAQAAHCAGDQGKYWQMHNILFQDIKKTEASDFINNASQLTLDTKTFKHCISGNRHYNAIEKDIADATQAGLSGTPSFVIGKTTRDIIEGDVIAGAHSISSLKKYIEKYM</sequence>
<evidence type="ECO:0000313" key="7">
    <source>
        <dbReference type="EMBL" id="VAW61082.1"/>
    </source>
</evidence>
<dbReference type="Pfam" id="PF13462">
    <property type="entry name" value="Thioredoxin_4"/>
    <property type="match status" value="1"/>
</dbReference>
<dbReference type="PANTHER" id="PTHR13887:SF14">
    <property type="entry name" value="DISULFIDE BOND FORMATION PROTEIN D"/>
    <property type="match status" value="1"/>
</dbReference>
<dbReference type="PROSITE" id="PS51352">
    <property type="entry name" value="THIOREDOXIN_2"/>
    <property type="match status" value="1"/>
</dbReference>
<organism evidence="7">
    <name type="scientific">hydrothermal vent metagenome</name>
    <dbReference type="NCBI Taxonomy" id="652676"/>
    <lineage>
        <taxon>unclassified sequences</taxon>
        <taxon>metagenomes</taxon>
        <taxon>ecological metagenomes</taxon>
    </lineage>
</organism>
<proteinExistence type="inferred from homology"/>
<accession>A0A3B0XCD1</accession>
<evidence type="ECO:0000256" key="4">
    <source>
        <dbReference type="ARBA" id="ARBA00023157"/>
    </source>
</evidence>
<keyword evidence="2" id="KW-0732">Signal</keyword>
<keyword evidence="4" id="KW-1015">Disulfide bond</keyword>
<evidence type="ECO:0000256" key="2">
    <source>
        <dbReference type="ARBA" id="ARBA00022729"/>
    </source>
</evidence>
<dbReference type="Gene3D" id="1.10.40.80">
    <property type="match status" value="1"/>
</dbReference>
<comment type="similarity">
    <text evidence="1">Belongs to the thioredoxin family. DsbA subfamily.</text>
</comment>
<evidence type="ECO:0000256" key="5">
    <source>
        <dbReference type="ARBA" id="ARBA00023284"/>
    </source>
</evidence>
<evidence type="ECO:0000256" key="3">
    <source>
        <dbReference type="ARBA" id="ARBA00023002"/>
    </source>
</evidence>